<keyword evidence="1" id="KW-0812">Transmembrane</keyword>
<gene>
    <name evidence="2" type="ORF">Hfx1149_12435</name>
</gene>
<proteinExistence type="predicted"/>
<evidence type="ECO:0000313" key="2">
    <source>
        <dbReference type="EMBL" id="KAB1188797.1"/>
    </source>
</evidence>
<feature type="transmembrane region" description="Helical" evidence="1">
    <location>
        <begin position="85"/>
        <end position="109"/>
    </location>
</feature>
<protein>
    <submittedName>
        <fullName evidence="2">Uncharacterized protein</fullName>
    </submittedName>
</protein>
<dbReference type="AlphaFoldDB" id="A0A643K2C4"/>
<comment type="caution">
    <text evidence="2">The sequence shown here is derived from an EMBL/GenBank/DDBJ whole genome shotgun (WGS) entry which is preliminary data.</text>
</comment>
<keyword evidence="1" id="KW-1133">Transmembrane helix</keyword>
<sequence>MSVLTEVRTGNRAELALVVATLVGLGAASIHWTGLILGGVLVGILATSVRRAVVQGLTFGGIALAVHVGRLWVQGALDPFFQTGILLALTVGIAFGLPTVAAIGARALVDDV</sequence>
<dbReference type="RefSeq" id="WP_151138932.1">
    <property type="nucleotide sequence ID" value="NZ_VZUS01000001.1"/>
</dbReference>
<evidence type="ECO:0000256" key="1">
    <source>
        <dbReference type="SAM" id="Phobius"/>
    </source>
</evidence>
<feature type="transmembrane region" description="Helical" evidence="1">
    <location>
        <begin position="52"/>
        <end position="73"/>
    </location>
</feature>
<organism evidence="2">
    <name type="scientific">Haloferax sp. CBA1149</name>
    <dbReference type="NCBI Taxonomy" id="2650753"/>
    <lineage>
        <taxon>Archaea</taxon>
        <taxon>Methanobacteriati</taxon>
        <taxon>Methanobacteriota</taxon>
        <taxon>Stenosarchaea group</taxon>
        <taxon>Halobacteria</taxon>
        <taxon>Halobacteriales</taxon>
        <taxon>Haloferacaceae</taxon>
        <taxon>Haloferax</taxon>
    </lineage>
</organism>
<name>A0A643K2C4_9EURY</name>
<dbReference type="EMBL" id="VZUS01000001">
    <property type="protein sequence ID" value="KAB1188797.1"/>
    <property type="molecule type" value="Genomic_DNA"/>
</dbReference>
<feature type="transmembrane region" description="Helical" evidence="1">
    <location>
        <begin position="15"/>
        <end position="45"/>
    </location>
</feature>
<accession>A0A643K2C4</accession>
<keyword evidence="1" id="KW-0472">Membrane</keyword>
<reference evidence="2" key="1">
    <citation type="submission" date="2019-09" db="EMBL/GenBank/DDBJ databases">
        <title>Genomic analysis of Haloferax sp. CBA1149.</title>
        <authorList>
            <person name="Roh S.W."/>
        </authorList>
    </citation>
    <scope>NUCLEOTIDE SEQUENCE</scope>
    <source>
        <strain evidence="2">CBA1149</strain>
    </source>
</reference>